<reference evidence="2" key="1">
    <citation type="submission" date="2014-11" db="EMBL/GenBank/DDBJ databases">
        <authorList>
            <person name="Amaro Gonzalez C."/>
        </authorList>
    </citation>
    <scope>NUCLEOTIDE SEQUENCE</scope>
</reference>
<keyword evidence="1" id="KW-0472">Membrane</keyword>
<reference evidence="2" key="2">
    <citation type="journal article" date="2015" name="Fish Shellfish Immunol.">
        <title>Early steps in the European eel (Anguilla anguilla)-Vibrio vulnificus interaction in the gills: Role of the RtxA13 toxin.</title>
        <authorList>
            <person name="Callol A."/>
            <person name="Pajuelo D."/>
            <person name="Ebbesson L."/>
            <person name="Teles M."/>
            <person name="MacKenzie S."/>
            <person name="Amaro C."/>
        </authorList>
    </citation>
    <scope>NUCLEOTIDE SEQUENCE</scope>
</reference>
<feature type="transmembrane region" description="Helical" evidence="1">
    <location>
        <begin position="12"/>
        <end position="32"/>
    </location>
</feature>
<dbReference type="PROSITE" id="PS51257">
    <property type="entry name" value="PROKAR_LIPOPROTEIN"/>
    <property type="match status" value="1"/>
</dbReference>
<dbReference type="EMBL" id="GBXM01064224">
    <property type="protein sequence ID" value="JAH44353.1"/>
    <property type="molecule type" value="Transcribed_RNA"/>
</dbReference>
<evidence type="ECO:0000313" key="2">
    <source>
        <dbReference type="EMBL" id="JAH44353.1"/>
    </source>
</evidence>
<keyword evidence="1" id="KW-1133">Transmembrane helix</keyword>
<accession>A0A0E9SV06</accession>
<evidence type="ECO:0000256" key="1">
    <source>
        <dbReference type="SAM" id="Phobius"/>
    </source>
</evidence>
<protein>
    <submittedName>
        <fullName evidence="2">Uncharacterized protein</fullName>
    </submittedName>
</protein>
<organism evidence="2">
    <name type="scientific">Anguilla anguilla</name>
    <name type="common">European freshwater eel</name>
    <name type="synonym">Muraena anguilla</name>
    <dbReference type="NCBI Taxonomy" id="7936"/>
    <lineage>
        <taxon>Eukaryota</taxon>
        <taxon>Metazoa</taxon>
        <taxon>Chordata</taxon>
        <taxon>Craniata</taxon>
        <taxon>Vertebrata</taxon>
        <taxon>Euteleostomi</taxon>
        <taxon>Actinopterygii</taxon>
        <taxon>Neopterygii</taxon>
        <taxon>Teleostei</taxon>
        <taxon>Anguilliformes</taxon>
        <taxon>Anguillidae</taxon>
        <taxon>Anguilla</taxon>
    </lineage>
</organism>
<dbReference type="AlphaFoldDB" id="A0A0E9SV06"/>
<proteinExistence type="predicted"/>
<sequence>MPRAGPAFEANMSLWSCLSFVFLLSCVSLALISF</sequence>
<name>A0A0E9SV06_ANGAN</name>
<keyword evidence="1" id="KW-0812">Transmembrane</keyword>